<dbReference type="InterPro" id="IPR005225">
    <property type="entry name" value="Small_GTP-bd"/>
</dbReference>
<evidence type="ECO:0000313" key="6">
    <source>
        <dbReference type="EMBL" id="KAL1522407.1"/>
    </source>
</evidence>
<keyword evidence="2 3" id="KW-0342">GTP-binding</keyword>
<feature type="binding site" evidence="3">
    <location>
        <begin position="156"/>
        <end position="159"/>
    </location>
    <ligand>
        <name>GTP</name>
        <dbReference type="ChEBI" id="CHEBI:37565"/>
    </ligand>
</feature>
<evidence type="ECO:0008006" key="8">
    <source>
        <dbReference type="Google" id="ProtNLM"/>
    </source>
</evidence>
<keyword evidence="1 3" id="KW-0547">Nucleotide-binding</keyword>
<dbReference type="Gene3D" id="3.40.50.300">
    <property type="entry name" value="P-loop containing nucleotide triphosphate hydrolases"/>
    <property type="match status" value="1"/>
</dbReference>
<dbReference type="SMART" id="SM00178">
    <property type="entry name" value="SAR"/>
    <property type="match status" value="1"/>
</dbReference>
<dbReference type="Proteomes" id="UP001515480">
    <property type="component" value="Unassembled WGS sequence"/>
</dbReference>
<feature type="compositionally biased region" description="Basic and acidic residues" evidence="5">
    <location>
        <begin position="239"/>
        <end position="259"/>
    </location>
</feature>
<gene>
    <name evidence="6" type="ORF">AB1Y20_017397</name>
</gene>
<dbReference type="SMART" id="SM00177">
    <property type="entry name" value="ARF"/>
    <property type="match status" value="1"/>
</dbReference>
<protein>
    <recommendedName>
        <fullName evidence="8">ADP-ribosylation factor-like protein 13B</fullName>
    </recommendedName>
</protein>
<dbReference type="InterPro" id="IPR006689">
    <property type="entry name" value="Small_GTPase_ARF/SAR"/>
</dbReference>
<feature type="binding site" evidence="3">
    <location>
        <begin position="54"/>
        <end position="61"/>
    </location>
    <ligand>
        <name>GTP</name>
        <dbReference type="ChEBI" id="CHEBI:37565"/>
    </ligand>
</feature>
<dbReference type="SUPFAM" id="SSF52540">
    <property type="entry name" value="P-loop containing nucleoside triphosphate hydrolases"/>
    <property type="match status" value="1"/>
</dbReference>
<dbReference type="PANTHER" id="PTHR46090">
    <property type="entry name" value="ADP-RIBOSYLATION FACTOR-LIKE PROTEIN 13B"/>
    <property type="match status" value="1"/>
</dbReference>
<dbReference type="InterPro" id="IPR051995">
    <property type="entry name" value="Ciliary_GTPase"/>
</dbReference>
<keyword evidence="4" id="KW-0479">Metal-binding</keyword>
<dbReference type="GO" id="GO:0003924">
    <property type="term" value="F:GTPase activity"/>
    <property type="evidence" value="ECO:0007669"/>
    <property type="project" value="InterPro"/>
</dbReference>
<evidence type="ECO:0000256" key="4">
    <source>
        <dbReference type="PIRSR" id="PIRSR606689-2"/>
    </source>
</evidence>
<dbReference type="NCBIfam" id="TIGR00231">
    <property type="entry name" value="small_GTP"/>
    <property type="match status" value="1"/>
</dbReference>
<feature type="region of interest" description="Disordered" evidence="5">
    <location>
        <begin position="225"/>
        <end position="367"/>
    </location>
</feature>
<dbReference type="GO" id="GO:0046872">
    <property type="term" value="F:metal ion binding"/>
    <property type="evidence" value="ECO:0007669"/>
    <property type="project" value="UniProtKB-KW"/>
</dbReference>
<name>A0AB34JN25_PRYPA</name>
<evidence type="ECO:0000256" key="1">
    <source>
        <dbReference type="ARBA" id="ARBA00022741"/>
    </source>
</evidence>
<reference evidence="6 7" key="1">
    <citation type="journal article" date="2024" name="Science">
        <title>Giant polyketide synthase enzymes in the biosynthesis of giant marine polyether toxins.</title>
        <authorList>
            <person name="Fallon T.R."/>
            <person name="Shende V.V."/>
            <person name="Wierzbicki I.H."/>
            <person name="Pendleton A.L."/>
            <person name="Watervoot N.F."/>
            <person name="Auber R.P."/>
            <person name="Gonzalez D.J."/>
            <person name="Wisecaver J.H."/>
            <person name="Moore B.S."/>
        </authorList>
    </citation>
    <scope>NUCLEOTIDE SEQUENCE [LARGE SCALE GENOMIC DNA]</scope>
    <source>
        <strain evidence="6 7">12B1</strain>
    </source>
</reference>
<feature type="binding site" evidence="3">
    <location>
        <position position="100"/>
    </location>
    <ligand>
        <name>GTP</name>
        <dbReference type="ChEBI" id="CHEBI:37565"/>
    </ligand>
</feature>
<feature type="compositionally biased region" description="Polar residues" evidence="5">
    <location>
        <begin position="265"/>
        <end position="288"/>
    </location>
</feature>
<feature type="compositionally biased region" description="Pro residues" evidence="5">
    <location>
        <begin position="293"/>
        <end position="303"/>
    </location>
</feature>
<dbReference type="PROSITE" id="PS51417">
    <property type="entry name" value="ARF"/>
    <property type="match status" value="1"/>
</dbReference>
<proteinExistence type="predicted"/>
<evidence type="ECO:0000256" key="2">
    <source>
        <dbReference type="ARBA" id="ARBA00023134"/>
    </source>
</evidence>
<dbReference type="AlphaFoldDB" id="A0AB34JN25"/>
<dbReference type="PANTHER" id="PTHR46090:SF2">
    <property type="entry name" value="ADP-RIBOSYLATION FACTOR-LIKE PROTEIN 13B"/>
    <property type="match status" value="1"/>
</dbReference>
<feature type="region of interest" description="Disordered" evidence="5">
    <location>
        <begin position="1"/>
        <end position="41"/>
    </location>
</feature>
<dbReference type="CDD" id="cd00878">
    <property type="entry name" value="Arf_Arl"/>
    <property type="match status" value="1"/>
</dbReference>
<organism evidence="6 7">
    <name type="scientific">Prymnesium parvum</name>
    <name type="common">Toxic golden alga</name>
    <dbReference type="NCBI Taxonomy" id="97485"/>
    <lineage>
        <taxon>Eukaryota</taxon>
        <taxon>Haptista</taxon>
        <taxon>Haptophyta</taxon>
        <taxon>Prymnesiophyceae</taxon>
        <taxon>Prymnesiales</taxon>
        <taxon>Prymnesiaceae</taxon>
        <taxon>Prymnesium</taxon>
    </lineage>
</organism>
<feature type="binding site" evidence="4">
    <location>
        <position position="61"/>
    </location>
    <ligand>
        <name>Mg(2+)</name>
        <dbReference type="ChEBI" id="CHEBI:18420"/>
    </ligand>
</feature>
<evidence type="ECO:0000256" key="3">
    <source>
        <dbReference type="PIRSR" id="PIRSR606689-1"/>
    </source>
</evidence>
<evidence type="ECO:0000256" key="5">
    <source>
        <dbReference type="SAM" id="MobiDB-lite"/>
    </source>
</evidence>
<dbReference type="Pfam" id="PF00025">
    <property type="entry name" value="Arf"/>
    <property type="match status" value="1"/>
</dbReference>
<comment type="caution">
    <text evidence="6">The sequence shown here is derived from an EMBL/GenBank/DDBJ whole genome shotgun (WGS) entry which is preliminary data.</text>
</comment>
<feature type="compositionally biased region" description="Low complexity" evidence="5">
    <location>
        <begin position="304"/>
        <end position="315"/>
    </location>
</feature>
<dbReference type="InterPro" id="IPR027417">
    <property type="entry name" value="P-loop_NTPase"/>
</dbReference>
<feature type="binding site" evidence="4">
    <location>
        <position position="78"/>
    </location>
    <ligand>
        <name>Mg(2+)</name>
        <dbReference type="ChEBI" id="CHEBI:18420"/>
    </ligand>
</feature>
<accession>A0AB34JN25</accession>
<dbReference type="EMBL" id="JBGBPQ010000006">
    <property type="protein sequence ID" value="KAL1522407.1"/>
    <property type="molecule type" value="Genomic_DNA"/>
</dbReference>
<sequence length="367" mass="38847">MGWLRKSARVSPEVSGSSSASRKQKRPFITRMFRPSSASGSSPVAAEQTIIMLGLDNAGKTTLIQCLRGVRPKDPTPTVGFNNNPAKLGSTPLTLYDVGGGKQIRGIWDAYYADVHAAVFVVDAADSSRFPEACELLHQTCAHECFAGKPLLVLANKQDLPHAVGPVELAEALRLHELTTTPYQIAASTITSELREGTELYKALSRLLQSVASNRSDLQARIERQQAEAMERDRKRKEERKARLEAKRKAREEEQRAQEADAAASNSADCSGMQPSTPATAPESTAHQLPSAAPIPPPAPKPALAPAATPLAPSSGGTPLKGTHSPSSGPLPPLSAKGNAGQLPLQPLAPIAHNRLPANTAASASPL</sequence>
<keyword evidence="7" id="KW-1185">Reference proteome</keyword>
<keyword evidence="4" id="KW-0460">Magnesium</keyword>
<evidence type="ECO:0000313" key="7">
    <source>
        <dbReference type="Proteomes" id="UP001515480"/>
    </source>
</evidence>
<dbReference type="GO" id="GO:0005525">
    <property type="term" value="F:GTP binding"/>
    <property type="evidence" value="ECO:0007669"/>
    <property type="project" value="UniProtKB-KW"/>
</dbReference>
<feature type="compositionally biased region" description="Low complexity" evidence="5">
    <location>
        <begin position="9"/>
        <end position="21"/>
    </location>
</feature>
<dbReference type="PRINTS" id="PR00328">
    <property type="entry name" value="SAR1GTPBP"/>
</dbReference>